<comment type="subcellular location">
    <subcellularLocation>
        <location evidence="2">Cytoplasm</location>
        <location evidence="2">Cytoskeleton</location>
        <location evidence="2">Spindle</location>
    </subcellularLocation>
    <subcellularLocation>
        <location evidence="1">Nucleus</location>
    </subcellularLocation>
</comment>
<feature type="compositionally biased region" description="Basic and acidic residues" evidence="12">
    <location>
        <begin position="63"/>
        <end position="72"/>
    </location>
</feature>
<dbReference type="GO" id="GO:0005730">
    <property type="term" value="C:nucleolus"/>
    <property type="evidence" value="ECO:0007669"/>
    <property type="project" value="TreeGrafter"/>
</dbReference>
<keyword evidence="14" id="KW-1185">Reference proteome</keyword>
<feature type="compositionally biased region" description="Polar residues" evidence="12">
    <location>
        <begin position="51"/>
        <end position="62"/>
    </location>
</feature>
<evidence type="ECO:0000313" key="14">
    <source>
        <dbReference type="Proteomes" id="UP000683360"/>
    </source>
</evidence>
<keyword evidence="8" id="KW-0238">DNA-binding</keyword>
<evidence type="ECO:0000256" key="12">
    <source>
        <dbReference type="SAM" id="MobiDB-lite"/>
    </source>
</evidence>
<keyword evidence="11" id="KW-0131">Cell cycle</keyword>
<protein>
    <recommendedName>
        <fullName evidence="15">Nucleolar and spindle-associated protein 1</fullName>
    </recommendedName>
</protein>
<gene>
    <name evidence="13" type="ORF">MEDL_48243</name>
</gene>
<dbReference type="OrthoDB" id="3258416at2759"/>
<evidence type="ECO:0000256" key="3">
    <source>
        <dbReference type="ARBA" id="ARBA00009702"/>
    </source>
</evidence>
<evidence type="ECO:0000313" key="13">
    <source>
        <dbReference type="EMBL" id="CAG2235561.1"/>
    </source>
</evidence>
<evidence type="ECO:0000256" key="4">
    <source>
        <dbReference type="ARBA" id="ARBA00022490"/>
    </source>
</evidence>
<dbReference type="GO" id="GO:0072686">
    <property type="term" value="C:mitotic spindle"/>
    <property type="evidence" value="ECO:0007669"/>
    <property type="project" value="TreeGrafter"/>
</dbReference>
<evidence type="ECO:0000256" key="9">
    <source>
        <dbReference type="ARBA" id="ARBA00023212"/>
    </source>
</evidence>
<feature type="region of interest" description="Disordered" evidence="12">
    <location>
        <begin position="1"/>
        <end position="72"/>
    </location>
</feature>
<accession>A0A8S3TPD8</accession>
<evidence type="ECO:0000256" key="7">
    <source>
        <dbReference type="ARBA" id="ARBA00022776"/>
    </source>
</evidence>
<feature type="compositionally biased region" description="Polar residues" evidence="12">
    <location>
        <begin position="249"/>
        <end position="265"/>
    </location>
</feature>
<evidence type="ECO:0000256" key="8">
    <source>
        <dbReference type="ARBA" id="ARBA00023125"/>
    </source>
</evidence>
<evidence type="ECO:0000256" key="10">
    <source>
        <dbReference type="ARBA" id="ARBA00023242"/>
    </source>
</evidence>
<dbReference type="PANTHER" id="PTHR15874">
    <property type="entry name" value="NUCLEOLAR AND SPINDLE-ASSOCIATED PROTEIN 1"/>
    <property type="match status" value="1"/>
</dbReference>
<keyword evidence="9" id="KW-0206">Cytoskeleton</keyword>
<dbReference type="GO" id="GO:0005874">
    <property type="term" value="C:microtubule"/>
    <property type="evidence" value="ECO:0007669"/>
    <property type="project" value="UniProtKB-KW"/>
</dbReference>
<dbReference type="GO" id="GO:0007076">
    <property type="term" value="P:mitotic chromosome condensation"/>
    <property type="evidence" value="ECO:0007669"/>
    <property type="project" value="TreeGrafter"/>
</dbReference>
<evidence type="ECO:0000256" key="6">
    <source>
        <dbReference type="ARBA" id="ARBA00022701"/>
    </source>
</evidence>
<keyword evidence="7" id="KW-0498">Mitosis</keyword>
<keyword evidence="10" id="KW-0539">Nucleus</keyword>
<feature type="region of interest" description="Disordered" evidence="12">
    <location>
        <begin position="249"/>
        <end position="278"/>
    </location>
</feature>
<reference evidence="13" key="1">
    <citation type="submission" date="2021-03" db="EMBL/GenBank/DDBJ databases">
        <authorList>
            <person name="Bekaert M."/>
        </authorList>
    </citation>
    <scope>NUCLEOTIDE SEQUENCE</scope>
</reference>
<dbReference type="GO" id="GO:0040001">
    <property type="term" value="P:establishment of mitotic spindle localization"/>
    <property type="evidence" value="ECO:0007669"/>
    <property type="project" value="InterPro"/>
</dbReference>
<proteinExistence type="inferred from homology"/>
<dbReference type="GO" id="GO:0000281">
    <property type="term" value="P:mitotic cytokinesis"/>
    <property type="evidence" value="ECO:0007669"/>
    <property type="project" value="InterPro"/>
</dbReference>
<dbReference type="Pfam" id="PF16006">
    <property type="entry name" value="NUSAP"/>
    <property type="match status" value="1"/>
</dbReference>
<feature type="compositionally biased region" description="Basic and acidic residues" evidence="12">
    <location>
        <begin position="40"/>
        <end position="49"/>
    </location>
</feature>
<keyword evidence="5" id="KW-0132">Cell division</keyword>
<comment type="similarity">
    <text evidence="3">Belongs to the NUSAP family.</text>
</comment>
<dbReference type="InterPro" id="IPR026756">
    <property type="entry name" value="NuSAP"/>
</dbReference>
<sequence>MTQQEEERPAKRTRTSFEKSAISSEPSPRPSSRRSTFSVEKTKKEKDRGSVSPSTQDLVSSMDTDKNDEEMKKNLMQALDKRIKGKTETIGSKGKITNSTQIPRFAAFLEKKKQEQSKPITPGNKDWTKIHQKEFEKFDSIDVYLNKKRKHREETNMSVKKARMLVEQTKEAIKRLKNHKTPAKENKTKTKTSKSALLLKSPGFNSTKVFKPTVLSTKQMNLEFSKTRKSPRTSVTGFKPTVTSTDKMNLNFNSMATPSNVGTKTPKTDPRKSTGSMLQRKSLATPFKFNATLNCTVDGNRSVKRPSFDLKASLSRPMTWKSHKGKLKSVAETYSSNSAKSVKVQAREERRTSAMNKRSDQKFNAHMANRSVVY</sequence>
<keyword evidence="4" id="KW-0963">Cytoplasm</keyword>
<dbReference type="GO" id="GO:0008017">
    <property type="term" value="F:microtubule binding"/>
    <property type="evidence" value="ECO:0007669"/>
    <property type="project" value="TreeGrafter"/>
</dbReference>
<dbReference type="GO" id="GO:0003677">
    <property type="term" value="F:DNA binding"/>
    <property type="evidence" value="ECO:0007669"/>
    <property type="project" value="UniProtKB-KW"/>
</dbReference>
<dbReference type="PANTHER" id="PTHR15874:SF1">
    <property type="entry name" value="NUCLEOLAR AND SPINDLE-ASSOCIATED PROTEIN 1"/>
    <property type="match status" value="1"/>
</dbReference>
<dbReference type="AlphaFoldDB" id="A0A8S3TPD8"/>
<evidence type="ECO:0008006" key="15">
    <source>
        <dbReference type="Google" id="ProtNLM"/>
    </source>
</evidence>
<evidence type="ECO:0000256" key="2">
    <source>
        <dbReference type="ARBA" id="ARBA00004186"/>
    </source>
</evidence>
<comment type="caution">
    <text evidence="13">The sequence shown here is derived from an EMBL/GenBank/DDBJ whole genome shotgun (WGS) entry which is preliminary data.</text>
</comment>
<feature type="compositionally biased region" description="Basic and acidic residues" evidence="12">
    <location>
        <begin position="1"/>
        <end position="10"/>
    </location>
</feature>
<organism evidence="13 14">
    <name type="scientific">Mytilus edulis</name>
    <name type="common">Blue mussel</name>
    <dbReference type="NCBI Taxonomy" id="6550"/>
    <lineage>
        <taxon>Eukaryota</taxon>
        <taxon>Metazoa</taxon>
        <taxon>Spiralia</taxon>
        <taxon>Lophotrochozoa</taxon>
        <taxon>Mollusca</taxon>
        <taxon>Bivalvia</taxon>
        <taxon>Autobranchia</taxon>
        <taxon>Pteriomorphia</taxon>
        <taxon>Mytilida</taxon>
        <taxon>Mytiloidea</taxon>
        <taxon>Mytilidae</taxon>
        <taxon>Mytilinae</taxon>
        <taxon>Mytilus</taxon>
    </lineage>
</organism>
<evidence type="ECO:0000256" key="11">
    <source>
        <dbReference type="ARBA" id="ARBA00023306"/>
    </source>
</evidence>
<name>A0A8S3TPD8_MYTED</name>
<dbReference type="EMBL" id="CAJPWZ010002323">
    <property type="protein sequence ID" value="CAG2235561.1"/>
    <property type="molecule type" value="Genomic_DNA"/>
</dbReference>
<evidence type="ECO:0000256" key="5">
    <source>
        <dbReference type="ARBA" id="ARBA00022618"/>
    </source>
</evidence>
<keyword evidence="6" id="KW-0493">Microtubule</keyword>
<evidence type="ECO:0000256" key="1">
    <source>
        <dbReference type="ARBA" id="ARBA00004123"/>
    </source>
</evidence>
<dbReference type="Proteomes" id="UP000683360">
    <property type="component" value="Unassembled WGS sequence"/>
</dbReference>